<dbReference type="EMBL" id="JAHHUM010000008">
    <property type="protein sequence ID" value="KAK5623974.1"/>
    <property type="molecule type" value="Genomic_DNA"/>
</dbReference>
<proteinExistence type="predicted"/>
<gene>
    <name evidence="1" type="ORF">CRENBAI_023743</name>
</gene>
<reference evidence="1 2" key="1">
    <citation type="submission" date="2021-06" db="EMBL/GenBank/DDBJ databases">
        <authorList>
            <person name="Palmer J.M."/>
        </authorList>
    </citation>
    <scope>NUCLEOTIDE SEQUENCE [LARGE SCALE GENOMIC DNA]</scope>
    <source>
        <strain evidence="1 2">MEX-2019</strain>
        <tissue evidence="1">Muscle</tissue>
    </source>
</reference>
<organism evidence="1 2">
    <name type="scientific">Crenichthys baileyi</name>
    <name type="common">White River springfish</name>
    <dbReference type="NCBI Taxonomy" id="28760"/>
    <lineage>
        <taxon>Eukaryota</taxon>
        <taxon>Metazoa</taxon>
        <taxon>Chordata</taxon>
        <taxon>Craniata</taxon>
        <taxon>Vertebrata</taxon>
        <taxon>Euteleostomi</taxon>
        <taxon>Actinopterygii</taxon>
        <taxon>Neopterygii</taxon>
        <taxon>Teleostei</taxon>
        <taxon>Neoteleostei</taxon>
        <taxon>Acanthomorphata</taxon>
        <taxon>Ovalentaria</taxon>
        <taxon>Atherinomorphae</taxon>
        <taxon>Cyprinodontiformes</taxon>
        <taxon>Goodeidae</taxon>
        <taxon>Crenichthys</taxon>
    </lineage>
</organism>
<accession>A0AAV9SRJ3</accession>
<name>A0AAV9SRJ3_9TELE</name>
<evidence type="ECO:0000313" key="1">
    <source>
        <dbReference type="EMBL" id="KAK5623974.1"/>
    </source>
</evidence>
<protein>
    <submittedName>
        <fullName evidence="1">Uncharacterized protein</fullName>
    </submittedName>
</protein>
<evidence type="ECO:0000313" key="2">
    <source>
        <dbReference type="Proteomes" id="UP001311232"/>
    </source>
</evidence>
<keyword evidence="2" id="KW-1185">Reference proteome</keyword>
<dbReference type="Proteomes" id="UP001311232">
    <property type="component" value="Unassembled WGS sequence"/>
</dbReference>
<comment type="caution">
    <text evidence="1">The sequence shown here is derived from an EMBL/GenBank/DDBJ whole genome shotgun (WGS) entry which is preliminary data.</text>
</comment>
<dbReference type="AlphaFoldDB" id="A0AAV9SRJ3"/>
<sequence>MVCKCIDNNISYSDSEMCKKTCLHLQPKPNLINQHRLTQRRIFFCQAQDTIKPLRPLPCIVTAASCSDNANIQPQLINLGIQVSTHTQIFNKEPPGKVICFFP</sequence>